<dbReference type="PANTHER" id="PTHR12589:SF7">
    <property type="entry name" value="6-PYRUVOYL TETRAHYDROBIOPTERIN SYNTHASE"/>
    <property type="match status" value="1"/>
</dbReference>
<evidence type="ECO:0000313" key="12">
    <source>
        <dbReference type="Proteomes" id="UP000252182"/>
    </source>
</evidence>
<evidence type="ECO:0000256" key="6">
    <source>
        <dbReference type="ARBA" id="ARBA00022723"/>
    </source>
</evidence>
<dbReference type="InterPro" id="IPR007115">
    <property type="entry name" value="6-PTP_synth/QueD"/>
</dbReference>
<evidence type="ECO:0000256" key="5">
    <source>
        <dbReference type="ARBA" id="ARBA00018141"/>
    </source>
</evidence>
<dbReference type="InterPro" id="IPR038418">
    <property type="entry name" value="6-PTP_synth/QueD_sf"/>
</dbReference>
<dbReference type="Proteomes" id="UP000252182">
    <property type="component" value="Chromosome"/>
</dbReference>
<evidence type="ECO:0000256" key="4">
    <source>
        <dbReference type="ARBA" id="ARBA00012982"/>
    </source>
</evidence>
<protein>
    <recommendedName>
        <fullName evidence="5">6-carboxy-5,6,7,8-tetrahydropterin synthase</fullName>
        <ecNumber evidence="4">4.1.2.50</ecNumber>
    </recommendedName>
    <alternativeName>
        <fullName evidence="9">Queuosine biosynthesis protein QueD</fullName>
    </alternativeName>
</protein>
<evidence type="ECO:0000256" key="3">
    <source>
        <dbReference type="ARBA" id="ARBA00008900"/>
    </source>
</evidence>
<keyword evidence="8 11" id="KW-0456">Lyase</keyword>
<dbReference type="Pfam" id="PF01242">
    <property type="entry name" value="PTPS"/>
    <property type="match status" value="2"/>
</dbReference>
<dbReference type="Gene3D" id="3.30.479.10">
    <property type="entry name" value="6-pyruvoyl tetrahydropterin synthase/QueD"/>
    <property type="match status" value="3"/>
</dbReference>
<comment type="catalytic activity">
    <reaction evidence="10">
        <text>7,8-dihydroneopterin 3'-triphosphate + H2O = 6-carboxy-5,6,7,8-tetrahydropterin + triphosphate + acetaldehyde + 2 H(+)</text>
        <dbReference type="Rhea" id="RHEA:27966"/>
        <dbReference type="ChEBI" id="CHEBI:15343"/>
        <dbReference type="ChEBI" id="CHEBI:15377"/>
        <dbReference type="ChEBI" id="CHEBI:15378"/>
        <dbReference type="ChEBI" id="CHEBI:18036"/>
        <dbReference type="ChEBI" id="CHEBI:58462"/>
        <dbReference type="ChEBI" id="CHEBI:61032"/>
        <dbReference type="EC" id="4.1.2.50"/>
    </reaction>
</comment>
<gene>
    <name evidence="11" type="primary">queD</name>
    <name evidence="11" type="ORF">DTO96_102068</name>
</gene>
<dbReference type="EMBL" id="CP031124">
    <property type="protein sequence ID" value="AXF86321.1"/>
    <property type="molecule type" value="Genomic_DNA"/>
</dbReference>
<dbReference type="GO" id="GO:0046872">
    <property type="term" value="F:metal ion binding"/>
    <property type="evidence" value="ECO:0007669"/>
    <property type="project" value="UniProtKB-KW"/>
</dbReference>
<evidence type="ECO:0000256" key="8">
    <source>
        <dbReference type="ARBA" id="ARBA00023239"/>
    </source>
</evidence>
<evidence type="ECO:0000313" key="11">
    <source>
        <dbReference type="EMBL" id="AXF86321.1"/>
    </source>
</evidence>
<accession>A0A345DD83</accession>
<keyword evidence="6" id="KW-0479">Metal-binding</keyword>
<keyword evidence="7" id="KW-0862">Zinc</keyword>
<evidence type="ECO:0000256" key="1">
    <source>
        <dbReference type="ARBA" id="ARBA00001947"/>
    </source>
</evidence>
<comment type="similarity">
    <text evidence="3">Belongs to the PTPS family. QueD subfamily.</text>
</comment>
<name>A0A345DD83_9BURK</name>
<evidence type="ECO:0000256" key="9">
    <source>
        <dbReference type="ARBA" id="ARBA00031449"/>
    </source>
</evidence>
<proteinExistence type="inferred from homology"/>
<evidence type="ECO:0000256" key="7">
    <source>
        <dbReference type="ARBA" id="ARBA00022833"/>
    </source>
</evidence>
<sequence length="340" mass="37536">MNNLLKQRFIAGMGFEAARRLGSSERHGHSFWVTVTCEVPLDVLKQALASVCAVWHMRDLNDFFIEPSDVTLAQCIRVTVQSQLAHVGDGGDREVSVELRSAPNVGVCYEGAQVCRWLSADFSAAHFLPNVPEGHQCGRLHGHGFKVKLSVDAQACAPERLAGAWQHLHAQLHHSHLNHIKGLENPTSEHLTEWLWQQLQSVVPLCSVEVFETSTAGSRRDAKGFTIWKEVRFEAAQPFDGAGRYTGHSYLARLYLQGETLDAQAGWLRDFADVKAVFKPIYNQLDHYALDAIADLTAYDSATLAAWMATQLSGALPELSRVDVFENESSGAAVFVQEGA</sequence>
<reference evidence="12" key="1">
    <citation type="submission" date="2018-07" db="EMBL/GenBank/DDBJ databases">
        <authorList>
            <person name="Kim H."/>
        </authorList>
    </citation>
    <scope>NUCLEOTIDE SEQUENCE [LARGE SCALE GENOMIC DNA]</scope>
    <source>
        <strain evidence="12">F02</strain>
    </source>
</reference>
<evidence type="ECO:0000256" key="2">
    <source>
        <dbReference type="ARBA" id="ARBA00005061"/>
    </source>
</evidence>
<organism evidence="11 12">
    <name type="scientific">Ephemeroptericola cinctiostellae</name>
    <dbReference type="NCBI Taxonomy" id="2268024"/>
    <lineage>
        <taxon>Bacteria</taxon>
        <taxon>Pseudomonadati</taxon>
        <taxon>Pseudomonadota</taxon>
        <taxon>Betaproteobacteria</taxon>
        <taxon>Burkholderiales</taxon>
        <taxon>Burkholderiaceae</taxon>
        <taxon>Ephemeroptericola</taxon>
    </lineage>
</organism>
<dbReference type="UniPathway" id="UPA00391"/>
<dbReference type="OrthoDB" id="9804698at2"/>
<comment type="cofactor">
    <cofactor evidence="1">
        <name>Zn(2+)</name>
        <dbReference type="ChEBI" id="CHEBI:29105"/>
    </cofactor>
</comment>
<dbReference type="AlphaFoldDB" id="A0A345DD83"/>
<dbReference type="GO" id="GO:0070497">
    <property type="term" value="F:6-carboxytetrahydropterin synthase activity"/>
    <property type="evidence" value="ECO:0007669"/>
    <property type="project" value="UniProtKB-EC"/>
</dbReference>
<comment type="pathway">
    <text evidence="2">Purine metabolism; 7-cyano-7-deazaguanine biosynthesis.</text>
</comment>
<dbReference type="PANTHER" id="PTHR12589">
    <property type="entry name" value="PYRUVOYL TETRAHYDROBIOPTERIN SYNTHASE"/>
    <property type="match status" value="1"/>
</dbReference>
<dbReference type="EC" id="4.1.2.50" evidence="4"/>
<dbReference type="SUPFAM" id="SSF55620">
    <property type="entry name" value="Tetrahydrobiopterin biosynthesis enzymes-like"/>
    <property type="match status" value="3"/>
</dbReference>
<dbReference type="KEGG" id="hyf:DTO96_102068"/>
<evidence type="ECO:0000256" key="10">
    <source>
        <dbReference type="ARBA" id="ARBA00048807"/>
    </source>
</evidence>
<keyword evidence="12" id="KW-1185">Reference proteome</keyword>